<protein>
    <submittedName>
        <fullName evidence="1">Uncharacterized protein</fullName>
    </submittedName>
</protein>
<proteinExistence type="predicted"/>
<dbReference type="Gene3D" id="1.20.1270.280">
    <property type="match status" value="1"/>
</dbReference>
<reference evidence="1 2" key="1">
    <citation type="submission" date="2024-03" db="EMBL/GenBank/DDBJ databases">
        <title>The genome assembly and annotation of the cricket Gryllus longicercus Weissman &amp; Gray.</title>
        <authorList>
            <person name="Szrajer S."/>
            <person name="Gray D."/>
            <person name="Ylla G."/>
        </authorList>
    </citation>
    <scope>NUCLEOTIDE SEQUENCE [LARGE SCALE GENOMIC DNA]</scope>
    <source>
        <strain evidence="1">DAG 2021-001</strain>
        <tissue evidence="1">Whole body minus gut</tissue>
    </source>
</reference>
<name>A0AAN9YV81_9ORTH</name>
<dbReference type="EMBL" id="JAZDUA010001100">
    <property type="protein sequence ID" value="KAK7788453.1"/>
    <property type="molecule type" value="Genomic_DNA"/>
</dbReference>
<dbReference type="AlphaFoldDB" id="A0AAN9YV81"/>
<organism evidence="1 2">
    <name type="scientific">Gryllus longicercus</name>
    <dbReference type="NCBI Taxonomy" id="2509291"/>
    <lineage>
        <taxon>Eukaryota</taxon>
        <taxon>Metazoa</taxon>
        <taxon>Ecdysozoa</taxon>
        <taxon>Arthropoda</taxon>
        <taxon>Hexapoda</taxon>
        <taxon>Insecta</taxon>
        <taxon>Pterygota</taxon>
        <taxon>Neoptera</taxon>
        <taxon>Polyneoptera</taxon>
        <taxon>Orthoptera</taxon>
        <taxon>Ensifera</taxon>
        <taxon>Gryllidea</taxon>
        <taxon>Grylloidea</taxon>
        <taxon>Gryllidae</taxon>
        <taxon>Gryllinae</taxon>
        <taxon>Gryllus</taxon>
    </lineage>
</organism>
<evidence type="ECO:0000313" key="2">
    <source>
        <dbReference type="Proteomes" id="UP001378592"/>
    </source>
</evidence>
<accession>A0AAN9YV81</accession>
<sequence>MSLNSFVSKLFKLQELEDNNKLAYSPEEVVDQASEKQVDGHPAWMRTLHNSASTWLNLLPCSLQG</sequence>
<keyword evidence="2" id="KW-1185">Reference proteome</keyword>
<gene>
    <name evidence="1" type="ORF">R5R35_012249</name>
</gene>
<evidence type="ECO:0000313" key="1">
    <source>
        <dbReference type="EMBL" id="KAK7788453.1"/>
    </source>
</evidence>
<comment type="caution">
    <text evidence="1">The sequence shown here is derived from an EMBL/GenBank/DDBJ whole genome shotgun (WGS) entry which is preliminary data.</text>
</comment>
<dbReference type="Proteomes" id="UP001378592">
    <property type="component" value="Unassembled WGS sequence"/>
</dbReference>